<dbReference type="EMBL" id="BGZN01000002">
    <property type="protein sequence ID" value="GBR72652.1"/>
    <property type="molecule type" value="Genomic_DNA"/>
</dbReference>
<evidence type="ECO:0000256" key="3">
    <source>
        <dbReference type="ARBA" id="ARBA00011037"/>
    </source>
</evidence>
<comment type="similarity">
    <text evidence="3 7">Belongs to the type-II 3-dehydroquinase family.</text>
</comment>
<evidence type="ECO:0000256" key="6">
    <source>
        <dbReference type="ARBA" id="ARBA00023239"/>
    </source>
</evidence>
<dbReference type="PANTHER" id="PTHR21272:SF3">
    <property type="entry name" value="CATABOLIC 3-DEHYDROQUINASE"/>
    <property type="match status" value="1"/>
</dbReference>
<feature type="binding site" evidence="7 9">
    <location>
        <begin position="100"/>
        <end position="101"/>
    </location>
    <ligand>
        <name>substrate</name>
    </ligand>
</feature>
<organism evidence="11 12">
    <name type="scientific">Termititenax aidoneus</name>
    <dbReference type="NCBI Taxonomy" id="2218524"/>
    <lineage>
        <taxon>Bacteria</taxon>
        <taxon>Bacillati</taxon>
        <taxon>Candidatus Margulisiibacteriota</taxon>
        <taxon>Candidatus Termititenacia</taxon>
        <taxon>Candidatus Termititenacales</taxon>
        <taxon>Candidatus Termititenacaceae</taxon>
        <taxon>Candidatus Termititenax</taxon>
    </lineage>
</organism>
<dbReference type="GO" id="GO:0019631">
    <property type="term" value="P:quinate catabolic process"/>
    <property type="evidence" value="ECO:0007669"/>
    <property type="project" value="TreeGrafter"/>
</dbReference>
<keyword evidence="7" id="KW-0057">Aromatic amino acid biosynthesis</keyword>
<dbReference type="GO" id="GO:0009073">
    <property type="term" value="P:aromatic amino acid family biosynthetic process"/>
    <property type="evidence" value="ECO:0007669"/>
    <property type="project" value="UniProtKB-KW"/>
</dbReference>
<dbReference type="InterPro" id="IPR001874">
    <property type="entry name" value="DHquinase_II"/>
</dbReference>
<feature type="binding site" evidence="7 9">
    <location>
        <position position="73"/>
    </location>
    <ligand>
        <name>substrate</name>
    </ligand>
</feature>
<dbReference type="NCBIfam" id="TIGR01088">
    <property type="entry name" value="aroQ"/>
    <property type="match status" value="1"/>
</dbReference>
<dbReference type="Gene3D" id="3.40.50.9100">
    <property type="entry name" value="Dehydroquinase, class II"/>
    <property type="match status" value="1"/>
</dbReference>
<feature type="binding site" evidence="7 9">
    <location>
        <position position="79"/>
    </location>
    <ligand>
        <name>substrate</name>
    </ligand>
</feature>
<comment type="subunit">
    <text evidence="4 7">Homododecamer.</text>
</comment>
<comment type="caution">
    <text evidence="11">The sequence shown here is derived from an EMBL/GenBank/DDBJ whole genome shotgun (WGS) entry which is preliminary data.</text>
</comment>
<keyword evidence="7" id="KW-0028">Amino-acid biosynthesis</keyword>
<dbReference type="GO" id="GO:0009423">
    <property type="term" value="P:chorismate biosynthetic process"/>
    <property type="evidence" value="ECO:0007669"/>
    <property type="project" value="UniProtKB-UniRule"/>
</dbReference>
<dbReference type="GO" id="GO:0003855">
    <property type="term" value="F:3-dehydroquinate dehydratase activity"/>
    <property type="evidence" value="ECO:0007669"/>
    <property type="project" value="UniProtKB-UniRule"/>
</dbReference>
<evidence type="ECO:0000313" key="12">
    <source>
        <dbReference type="Proteomes" id="UP000269352"/>
    </source>
</evidence>
<feature type="active site" description="Proton donor" evidence="7 8">
    <location>
        <position position="99"/>
    </location>
</feature>
<feature type="binding site" evidence="7 9">
    <location>
        <position position="86"/>
    </location>
    <ligand>
        <name>substrate</name>
    </ligand>
</feature>
<evidence type="ECO:0000256" key="2">
    <source>
        <dbReference type="ARBA" id="ARBA00004902"/>
    </source>
</evidence>
<comment type="pathway">
    <text evidence="2 7">Metabolic intermediate biosynthesis; chorismate biosynthesis; chorismate from D-erythrose 4-phosphate and phosphoenolpyruvate: step 3/7.</text>
</comment>
<evidence type="ECO:0000256" key="9">
    <source>
        <dbReference type="PIRSR" id="PIRSR001399-2"/>
    </source>
</evidence>
<dbReference type="Pfam" id="PF01220">
    <property type="entry name" value="DHquinase_II"/>
    <property type="match status" value="1"/>
</dbReference>
<feature type="site" description="Transition state stabilizer" evidence="7 10">
    <location>
        <position position="17"/>
    </location>
</feature>
<comment type="catalytic activity">
    <reaction evidence="1 7">
        <text>3-dehydroquinate = 3-dehydroshikimate + H2O</text>
        <dbReference type="Rhea" id="RHEA:21096"/>
        <dbReference type="ChEBI" id="CHEBI:15377"/>
        <dbReference type="ChEBI" id="CHEBI:16630"/>
        <dbReference type="ChEBI" id="CHEBI:32364"/>
        <dbReference type="EC" id="4.2.1.10"/>
    </reaction>
</comment>
<dbReference type="PANTHER" id="PTHR21272">
    <property type="entry name" value="CATABOLIC 3-DEHYDROQUINASE"/>
    <property type="match status" value="1"/>
</dbReference>
<dbReference type="PIRSF" id="PIRSF001399">
    <property type="entry name" value="DHquinase_II"/>
    <property type="match status" value="1"/>
</dbReference>
<dbReference type="NCBIfam" id="NF003805">
    <property type="entry name" value="PRK05395.1-2"/>
    <property type="match status" value="1"/>
</dbReference>
<dbReference type="Proteomes" id="UP000269352">
    <property type="component" value="Unassembled WGS sequence"/>
</dbReference>
<dbReference type="NCBIfam" id="NF003806">
    <property type="entry name" value="PRK05395.1-3"/>
    <property type="match status" value="1"/>
</dbReference>
<accession>A0A388TAE9</accession>
<reference evidence="11 12" key="1">
    <citation type="journal article" date="2019" name="ISME J.">
        <title>Genome analyses of uncultured TG2/ZB3 bacteria in 'Margulisbacteria' specifically attached to ectosymbiotic spirochetes of protists in the termite gut.</title>
        <authorList>
            <person name="Utami Y.D."/>
            <person name="Kuwahara H."/>
            <person name="Igai K."/>
            <person name="Murakami T."/>
            <person name="Sugaya K."/>
            <person name="Morikawa T."/>
            <person name="Nagura Y."/>
            <person name="Yuki M."/>
            <person name="Deevong P."/>
            <person name="Inoue T."/>
            <person name="Kihara K."/>
            <person name="Lo N."/>
            <person name="Yamada A."/>
            <person name="Ohkuma M."/>
            <person name="Hongoh Y."/>
        </authorList>
    </citation>
    <scope>NUCLEOTIDE SEQUENCE [LARGE SCALE GENOMIC DNA]</scope>
    <source>
        <strain evidence="11">NkOx7-01</strain>
    </source>
</reference>
<dbReference type="GO" id="GO:0008652">
    <property type="term" value="P:amino acid biosynthetic process"/>
    <property type="evidence" value="ECO:0007669"/>
    <property type="project" value="UniProtKB-KW"/>
</dbReference>
<dbReference type="InterPro" id="IPR036441">
    <property type="entry name" value="DHquinase_II_sf"/>
</dbReference>
<evidence type="ECO:0000256" key="4">
    <source>
        <dbReference type="ARBA" id="ARBA00011193"/>
    </source>
</evidence>
<proteinExistence type="inferred from homology"/>
<evidence type="ECO:0000256" key="10">
    <source>
        <dbReference type="PIRSR" id="PIRSR001399-3"/>
    </source>
</evidence>
<evidence type="ECO:0000256" key="7">
    <source>
        <dbReference type="HAMAP-Rule" id="MF_00169"/>
    </source>
</evidence>
<keyword evidence="12" id="KW-1185">Reference proteome</keyword>
<gene>
    <name evidence="11" type="primary">yqhS</name>
    <name evidence="7" type="synonym">aroQ</name>
    <name evidence="11" type="ORF">NO1_0155</name>
</gene>
<feature type="binding site" evidence="7 9">
    <location>
        <position position="110"/>
    </location>
    <ligand>
        <name>substrate</name>
    </ligand>
</feature>
<dbReference type="NCBIfam" id="NF003807">
    <property type="entry name" value="PRK05395.1-4"/>
    <property type="match status" value="1"/>
</dbReference>
<dbReference type="AlphaFoldDB" id="A0A388TAE9"/>
<evidence type="ECO:0000256" key="5">
    <source>
        <dbReference type="ARBA" id="ARBA00012060"/>
    </source>
</evidence>
<dbReference type="InterPro" id="IPR018509">
    <property type="entry name" value="DHquinase_II_CS"/>
</dbReference>
<dbReference type="SUPFAM" id="SSF52304">
    <property type="entry name" value="Type II 3-dehydroquinate dehydratase"/>
    <property type="match status" value="1"/>
</dbReference>
<protein>
    <recommendedName>
        <fullName evidence="5 7">3-dehydroquinate dehydratase</fullName>
        <shortName evidence="7">3-dehydroquinase</shortName>
        <ecNumber evidence="5 7">4.2.1.10</ecNumber>
    </recommendedName>
    <alternativeName>
        <fullName evidence="7">Type II DHQase</fullName>
    </alternativeName>
</protein>
<comment type="function">
    <text evidence="7">Catalyzes a trans-dehydration via an enolate intermediate.</text>
</comment>
<dbReference type="PROSITE" id="PS01029">
    <property type="entry name" value="DEHYDROQUINASE_II"/>
    <property type="match status" value="1"/>
</dbReference>
<dbReference type="HAMAP" id="MF_00169">
    <property type="entry name" value="AroQ"/>
    <property type="match status" value="1"/>
</dbReference>
<evidence type="ECO:0000256" key="1">
    <source>
        <dbReference type="ARBA" id="ARBA00001864"/>
    </source>
</evidence>
<sequence>MKILVIHGPNLNLLGSREKKFYGKTTLAAINTELASIAKKNQAVIKFFQSNIEGEIVSQIQDSRKKFDYIILNAGAYTHYSIALRDAISGVKAKVIEVHLSNIHAREKFRRESVIAPVCLGQIAGFGKDSYRLALEYILSL</sequence>
<evidence type="ECO:0000256" key="8">
    <source>
        <dbReference type="PIRSR" id="PIRSR001399-1"/>
    </source>
</evidence>
<dbReference type="CDD" id="cd00466">
    <property type="entry name" value="DHQase_II"/>
    <property type="match status" value="1"/>
</dbReference>
<dbReference type="EC" id="4.2.1.10" evidence="5 7"/>
<dbReference type="UniPathway" id="UPA00053">
    <property type="reaction ID" value="UER00086"/>
</dbReference>
<feature type="active site" description="Proton acceptor" evidence="7 8">
    <location>
        <position position="22"/>
    </location>
</feature>
<name>A0A388TAE9_TERA1</name>
<evidence type="ECO:0000313" key="11">
    <source>
        <dbReference type="EMBL" id="GBR72652.1"/>
    </source>
</evidence>
<keyword evidence="6 7" id="KW-0456">Lyase</keyword>